<sequence length="639" mass="73239">LVVTRYYRTILLGHAQANVVVDGILGAFLTDGIDISKLLMLSRDNPNVNKTVEKMINDAMKKVNAELLNVGTCNLHVIHNGFKAGTTETNWHVENFCLNIWSWFQKSPVRQEDFENITDELNDAIEKTILYFSNLHVLDPASRTKQDSADTMIRVGRAIPKLLSNAEIDRIRHEFMMYAVETIDQSWYIKNKYHDSDGVGSPHRVPIKIDMIRAVQKSKLVYNQEQLSLKSLADRKKEQSEKHEHTNEEMKKLIDRENQLLSKQKGLHDKKKKTQLLVGEGRQRLDNALKKSGYYIDAQTANVLIGAGDEQVKLISDELFKITDELLKIQSTPLPVDAFVRLTTYNDWNNINWLIDTKKRLNQYLYYAQQEHIRIKINLEIDVGLHRGGFEIAKDFVEAVEIIKQNSQYIELTGLMGYDGHVPYVPFYINKERSIRKTFVRVQELYGQFVDELKKHYGVKAMSTMTFNSGGSHTYFYYSDYKSITPVNDIAVGSGFLAPKQFSDLIELGHQPALFLSAPVLKKIESSKLPHAEKLSALVNIWDPNLKTSYFMLSGGWPGELVGPVGLKRNHWWDENDLGYTNQLPNQSILSSSDENNLNVSDFVFYHPWEGDGMLCFKKLVLYKENSIVGEWDTYKGGN</sequence>
<dbReference type="EMBL" id="CAJOBH010003795">
    <property type="protein sequence ID" value="CAF3966303.1"/>
    <property type="molecule type" value="Genomic_DNA"/>
</dbReference>
<dbReference type="PANTHER" id="PTHR28004">
    <property type="entry name" value="ZGC:162816-RELATED"/>
    <property type="match status" value="1"/>
</dbReference>
<protein>
    <recommendedName>
        <fullName evidence="2">Alanine racemase N-terminal domain-containing protein</fullName>
    </recommendedName>
</protein>
<name>A0A8S2MR68_9BILA</name>
<gene>
    <name evidence="3" type="ORF">BYL167_LOCUS11828</name>
</gene>
<feature type="non-terminal residue" evidence="3">
    <location>
        <position position="639"/>
    </location>
</feature>
<feature type="domain" description="Alanine racemase N-terminal" evidence="2">
    <location>
        <begin position="349"/>
        <end position="449"/>
    </location>
</feature>
<evidence type="ECO:0000256" key="1">
    <source>
        <dbReference type="SAM" id="Coils"/>
    </source>
</evidence>
<dbReference type="GO" id="GO:0008721">
    <property type="term" value="F:D-serine ammonia-lyase activity"/>
    <property type="evidence" value="ECO:0007669"/>
    <property type="project" value="TreeGrafter"/>
</dbReference>
<dbReference type="GO" id="GO:0036088">
    <property type="term" value="P:D-serine catabolic process"/>
    <property type="evidence" value="ECO:0007669"/>
    <property type="project" value="TreeGrafter"/>
</dbReference>
<feature type="coiled-coil region" evidence="1">
    <location>
        <begin position="229"/>
        <end position="256"/>
    </location>
</feature>
<reference evidence="3" key="1">
    <citation type="submission" date="2021-02" db="EMBL/GenBank/DDBJ databases">
        <authorList>
            <person name="Nowell W R."/>
        </authorList>
    </citation>
    <scope>NUCLEOTIDE SEQUENCE</scope>
</reference>
<evidence type="ECO:0000313" key="3">
    <source>
        <dbReference type="EMBL" id="CAF3966303.1"/>
    </source>
</evidence>
<dbReference type="AlphaFoldDB" id="A0A8S2MR68"/>
<proteinExistence type="predicted"/>
<dbReference type="Proteomes" id="UP000681967">
    <property type="component" value="Unassembled WGS sequence"/>
</dbReference>
<dbReference type="InterPro" id="IPR051466">
    <property type="entry name" value="D-amino_acid_metab_enzyme"/>
</dbReference>
<organism evidence="3 4">
    <name type="scientific">Rotaria magnacalcarata</name>
    <dbReference type="NCBI Taxonomy" id="392030"/>
    <lineage>
        <taxon>Eukaryota</taxon>
        <taxon>Metazoa</taxon>
        <taxon>Spiralia</taxon>
        <taxon>Gnathifera</taxon>
        <taxon>Rotifera</taxon>
        <taxon>Eurotatoria</taxon>
        <taxon>Bdelloidea</taxon>
        <taxon>Philodinida</taxon>
        <taxon>Philodinidae</taxon>
        <taxon>Rotaria</taxon>
    </lineage>
</organism>
<dbReference type="InterPro" id="IPR001608">
    <property type="entry name" value="Ala_racemase_N"/>
</dbReference>
<dbReference type="InterPro" id="IPR029066">
    <property type="entry name" value="PLP-binding_barrel"/>
</dbReference>
<comment type="caution">
    <text evidence="3">The sequence shown here is derived from an EMBL/GenBank/DDBJ whole genome shotgun (WGS) entry which is preliminary data.</text>
</comment>
<accession>A0A8S2MR68</accession>
<dbReference type="Pfam" id="PF01168">
    <property type="entry name" value="Ala_racemase_N"/>
    <property type="match status" value="1"/>
</dbReference>
<dbReference type="Gene3D" id="3.20.20.10">
    <property type="entry name" value="Alanine racemase"/>
    <property type="match status" value="1"/>
</dbReference>
<dbReference type="PANTHER" id="PTHR28004:SF2">
    <property type="entry name" value="D-SERINE DEHYDRATASE"/>
    <property type="match status" value="1"/>
</dbReference>
<evidence type="ECO:0000259" key="2">
    <source>
        <dbReference type="Pfam" id="PF01168"/>
    </source>
</evidence>
<keyword evidence="1" id="KW-0175">Coiled coil</keyword>
<evidence type="ECO:0000313" key="4">
    <source>
        <dbReference type="Proteomes" id="UP000681967"/>
    </source>
</evidence>
<dbReference type="SUPFAM" id="SSF51419">
    <property type="entry name" value="PLP-binding barrel"/>
    <property type="match status" value="1"/>
</dbReference>